<feature type="region of interest" description="Disordered" evidence="1">
    <location>
        <begin position="59"/>
        <end position="149"/>
    </location>
</feature>
<name>M5CF66_THACB</name>
<evidence type="ECO:0000256" key="1">
    <source>
        <dbReference type="SAM" id="MobiDB-lite"/>
    </source>
</evidence>
<accession>M5CF66</accession>
<dbReference type="GO" id="GO:0016020">
    <property type="term" value="C:membrane"/>
    <property type="evidence" value="ECO:0007669"/>
    <property type="project" value="TreeGrafter"/>
</dbReference>
<evidence type="ECO:0000313" key="3">
    <source>
        <dbReference type="Proteomes" id="UP000012065"/>
    </source>
</evidence>
<feature type="region of interest" description="Disordered" evidence="1">
    <location>
        <begin position="162"/>
        <end position="181"/>
    </location>
</feature>
<dbReference type="PANTHER" id="PTHR46689">
    <property type="entry name" value="MEMBRANE PROTEIN, PUTATIVE-RELATED"/>
    <property type="match status" value="1"/>
</dbReference>
<dbReference type="Proteomes" id="UP000012065">
    <property type="component" value="Unassembled WGS sequence"/>
</dbReference>
<gene>
    <name evidence="2" type="ORF">BN14_12145</name>
</gene>
<sequence length="181" mass="19394">MRILFLAVADVLNTRNKLHRLDHHTAENLMDIFEEGVDGSKRLVNKTCYPARNYCVITRADPSAGPDATTAEEIGDNPAAQEANEKQEPKTSPLGKILRKDKHDGEGPQSPVERGEISGGAGTVAKEVKGAQVGHDASALAPATGTKAPDALNISLRLEVDSKSPEGKTKAYGFSIPRLER</sequence>
<proteinExistence type="predicted"/>
<evidence type="ECO:0000313" key="2">
    <source>
        <dbReference type="EMBL" id="CCO37984.1"/>
    </source>
</evidence>
<dbReference type="EMBL" id="CAOJ01018005">
    <property type="protein sequence ID" value="CCO37984.1"/>
    <property type="molecule type" value="Genomic_DNA"/>
</dbReference>
<dbReference type="AlphaFoldDB" id="M5CF66"/>
<reference evidence="2 3" key="1">
    <citation type="journal article" date="2013" name="J. Biotechnol.">
        <title>Establishment and interpretation of the genome sequence of the phytopathogenic fungus Rhizoctonia solani AG1-IB isolate 7/3/14.</title>
        <authorList>
            <person name="Wibberg D.W."/>
            <person name="Jelonek L.J."/>
            <person name="Rupp O.R."/>
            <person name="Hennig M.H."/>
            <person name="Eikmeyer F.E."/>
            <person name="Goesmann A.G."/>
            <person name="Hartmann A.H."/>
            <person name="Borriss R.B."/>
            <person name="Grosch R.G."/>
            <person name="Puehler A.P."/>
            <person name="Schlueter A.S."/>
        </authorList>
    </citation>
    <scope>NUCLEOTIDE SEQUENCE [LARGE SCALE GENOMIC DNA]</scope>
    <source>
        <strain evidence="3">AG1-IB / isolate 7/3/14</strain>
    </source>
</reference>
<dbReference type="PANTHER" id="PTHR46689:SF1">
    <property type="entry name" value="PHOD-LIKE PHOSPHATASE DOMAIN-CONTAINING PROTEIN"/>
    <property type="match status" value="1"/>
</dbReference>
<organism evidence="2 3">
    <name type="scientific">Thanatephorus cucumeris (strain AG1-IB / isolate 7/3/14)</name>
    <name type="common">Lettuce bottom rot fungus</name>
    <name type="synonym">Rhizoctonia solani</name>
    <dbReference type="NCBI Taxonomy" id="1108050"/>
    <lineage>
        <taxon>Eukaryota</taxon>
        <taxon>Fungi</taxon>
        <taxon>Dikarya</taxon>
        <taxon>Basidiomycota</taxon>
        <taxon>Agaricomycotina</taxon>
        <taxon>Agaricomycetes</taxon>
        <taxon>Cantharellales</taxon>
        <taxon>Ceratobasidiaceae</taxon>
        <taxon>Rhizoctonia</taxon>
        <taxon>Rhizoctonia solani AG-1</taxon>
    </lineage>
</organism>
<dbReference type="HOGENOM" id="CLU_1489983_0_0_1"/>
<protein>
    <submittedName>
        <fullName evidence="2">Uncharacterized protein</fullName>
    </submittedName>
</protein>
<comment type="caution">
    <text evidence="2">The sequence shown here is derived from an EMBL/GenBank/DDBJ whole genome shotgun (WGS) entry which is preliminary data.</text>
</comment>